<proteinExistence type="predicted"/>
<evidence type="ECO:0000313" key="3">
    <source>
        <dbReference type="EnsemblMetazoa" id="XP_038056880.1"/>
    </source>
</evidence>
<organism evidence="3 4">
    <name type="scientific">Patiria miniata</name>
    <name type="common">Bat star</name>
    <name type="synonym">Asterina miniata</name>
    <dbReference type="NCBI Taxonomy" id="46514"/>
    <lineage>
        <taxon>Eukaryota</taxon>
        <taxon>Metazoa</taxon>
        <taxon>Echinodermata</taxon>
        <taxon>Eleutherozoa</taxon>
        <taxon>Asterozoa</taxon>
        <taxon>Asteroidea</taxon>
        <taxon>Valvatacea</taxon>
        <taxon>Valvatida</taxon>
        <taxon>Asterinidae</taxon>
        <taxon>Patiria</taxon>
    </lineage>
</organism>
<evidence type="ECO:0000313" key="4">
    <source>
        <dbReference type="Proteomes" id="UP000887568"/>
    </source>
</evidence>
<dbReference type="RefSeq" id="XP_038056880.1">
    <property type="nucleotide sequence ID" value="XM_038200952.1"/>
</dbReference>
<dbReference type="AlphaFoldDB" id="A0A913ZZW9"/>
<keyword evidence="1" id="KW-0489">Methyltransferase</keyword>
<dbReference type="Proteomes" id="UP000887568">
    <property type="component" value="Unplaced"/>
</dbReference>
<keyword evidence="2" id="KW-0808">Transferase</keyword>
<reference evidence="3" key="1">
    <citation type="submission" date="2022-11" db="UniProtKB">
        <authorList>
            <consortium name="EnsemblMetazoa"/>
        </authorList>
    </citation>
    <scope>IDENTIFICATION</scope>
</reference>
<protein>
    <recommendedName>
        <fullName evidence="5">Histamine N-methyltransferase</fullName>
    </recommendedName>
</protein>
<dbReference type="OrthoDB" id="5984880at2759"/>
<dbReference type="Pfam" id="PF13489">
    <property type="entry name" value="Methyltransf_23"/>
    <property type="match status" value="1"/>
</dbReference>
<accession>A0A913ZZW9</accession>
<dbReference type="SUPFAM" id="SSF53335">
    <property type="entry name" value="S-adenosyl-L-methionine-dependent methyltransferases"/>
    <property type="match status" value="1"/>
</dbReference>
<dbReference type="InterPro" id="IPR029063">
    <property type="entry name" value="SAM-dependent_MTases_sf"/>
</dbReference>
<name>A0A913ZZW9_PATMI</name>
<dbReference type="GO" id="GO:0008168">
    <property type="term" value="F:methyltransferase activity"/>
    <property type="evidence" value="ECO:0007669"/>
    <property type="project" value="UniProtKB-KW"/>
</dbReference>
<evidence type="ECO:0000256" key="2">
    <source>
        <dbReference type="ARBA" id="ARBA00022679"/>
    </source>
</evidence>
<dbReference type="EnsemblMetazoa" id="XM_038200952.1">
    <property type="protein sequence ID" value="XP_038056880.1"/>
    <property type="gene ID" value="LOC119728639"/>
</dbReference>
<keyword evidence="4" id="KW-1185">Reference proteome</keyword>
<evidence type="ECO:0000256" key="1">
    <source>
        <dbReference type="ARBA" id="ARBA00022603"/>
    </source>
</evidence>
<dbReference type="FunFam" id="3.40.50.150:FF:000118">
    <property type="entry name" value="Histamine N-methyltransferase"/>
    <property type="match status" value="1"/>
</dbReference>
<sequence length="293" mass="33323">MDTKSLQSLLSDPSHYAKAFKVFCARSAKFRVYSDWVDGVFSEAVVGKLQATMDGREELRVLGVGSGSGEMDCAMLEKLKRRFPRINNRVVEPSRELLGKYKALAQSKAHELQSVECDFRQQTLEQYEKAGDATKFHFISAVHCMYHLHDYDSSLEYLYNCLIPGGAILVIHMSENTGLSRYRTRFPCLQPSDHNYSTSADIRSSLDRRGIPFTQHPYPVRLDITKCFDQASEEGGLLLDFLTFHVNFRETAPEDLQRSVIECFGGSDCSERKNDAIYLIIDWDAIVISKPKH</sequence>
<dbReference type="GeneID" id="119728639"/>
<evidence type="ECO:0008006" key="5">
    <source>
        <dbReference type="Google" id="ProtNLM"/>
    </source>
</evidence>
<dbReference type="CDD" id="cd02440">
    <property type="entry name" value="AdoMet_MTases"/>
    <property type="match status" value="1"/>
</dbReference>
<dbReference type="Gene3D" id="3.40.50.150">
    <property type="entry name" value="Vaccinia Virus protein VP39"/>
    <property type="match status" value="1"/>
</dbReference>
<dbReference type="GO" id="GO:0032259">
    <property type="term" value="P:methylation"/>
    <property type="evidence" value="ECO:0007669"/>
    <property type="project" value="UniProtKB-KW"/>
</dbReference>